<organism evidence="1 2">
    <name type="scientific">Caenorhabditis tropicalis</name>
    <dbReference type="NCBI Taxonomy" id="1561998"/>
    <lineage>
        <taxon>Eukaryota</taxon>
        <taxon>Metazoa</taxon>
        <taxon>Ecdysozoa</taxon>
        <taxon>Nematoda</taxon>
        <taxon>Chromadorea</taxon>
        <taxon>Rhabditida</taxon>
        <taxon>Rhabditina</taxon>
        <taxon>Rhabditomorpha</taxon>
        <taxon>Rhabditoidea</taxon>
        <taxon>Rhabditidae</taxon>
        <taxon>Peloderinae</taxon>
        <taxon>Caenorhabditis</taxon>
    </lineage>
</organism>
<dbReference type="AlphaFoldDB" id="A0A1I7UKR7"/>
<evidence type="ECO:0000313" key="2">
    <source>
        <dbReference type="WBParaSite" id="Csp11.Scaffold630.g16944.t1"/>
    </source>
</evidence>
<protein>
    <submittedName>
        <fullName evidence="2">BTB domain-containing protein</fullName>
    </submittedName>
</protein>
<evidence type="ECO:0000313" key="1">
    <source>
        <dbReference type="Proteomes" id="UP000095282"/>
    </source>
</evidence>
<reference evidence="2" key="1">
    <citation type="submission" date="2016-11" db="UniProtKB">
        <authorList>
            <consortium name="WormBaseParasite"/>
        </authorList>
    </citation>
    <scope>IDENTIFICATION</scope>
</reference>
<proteinExistence type="predicted"/>
<sequence length="144" mass="17100">MDYESIFAYDLNHQLALLAFHSPFFASENYVEKQNMTLYEFTFFLRVAHGVRSVILYVYLSDCFPFAKKYQLPNVIQLLEQRLIFERHFISFKTIFAYDLNHYLAFKLRGLKSLEELTSILKLIGIQDMSGEAMKQCVKFFIEH</sequence>
<dbReference type="Proteomes" id="UP000095282">
    <property type="component" value="Unplaced"/>
</dbReference>
<dbReference type="WBParaSite" id="Csp11.Scaffold630.g16944.t1">
    <property type="protein sequence ID" value="Csp11.Scaffold630.g16944.t1"/>
    <property type="gene ID" value="Csp11.Scaffold630.g16944"/>
</dbReference>
<keyword evidence="1" id="KW-1185">Reference proteome</keyword>
<accession>A0A1I7UKR7</accession>
<name>A0A1I7UKR7_9PELO</name>